<dbReference type="AlphaFoldDB" id="H8KSA1"/>
<dbReference type="STRING" id="929556.Solca_2990"/>
<dbReference type="HOGENOM" id="CLU_771391_0_0_10"/>
<dbReference type="Proteomes" id="UP000007590">
    <property type="component" value="Chromosome"/>
</dbReference>
<evidence type="ECO:0000313" key="2">
    <source>
        <dbReference type="Proteomes" id="UP000007590"/>
    </source>
</evidence>
<dbReference type="RefSeq" id="WP_014681236.1">
    <property type="nucleotide sequence ID" value="NC_017770.1"/>
</dbReference>
<gene>
    <name evidence="1" type="ordered locus">Solca_2990</name>
</gene>
<evidence type="ECO:0000313" key="1">
    <source>
        <dbReference type="EMBL" id="AFD08009.1"/>
    </source>
</evidence>
<dbReference type="EMBL" id="CP003349">
    <property type="protein sequence ID" value="AFD08009.1"/>
    <property type="molecule type" value="Genomic_DNA"/>
</dbReference>
<dbReference type="GO" id="GO:0016740">
    <property type="term" value="F:transferase activity"/>
    <property type="evidence" value="ECO:0007669"/>
    <property type="project" value="UniProtKB-KW"/>
</dbReference>
<reference evidence="1" key="1">
    <citation type="submission" date="2012-02" db="EMBL/GenBank/DDBJ databases">
        <title>The complete genome of Solitalea canadensis DSM 3403.</title>
        <authorList>
            <consortium name="US DOE Joint Genome Institute (JGI-PGF)"/>
            <person name="Lucas S."/>
            <person name="Copeland A."/>
            <person name="Lapidus A."/>
            <person name="Glavina del Rio T."/>
            <person name="Dalin E."/>
            <person name="Tice H."/>
            <person name="Bruce D."/>
            <person name="Goodwin L."/>
            <person name="Pitluck S."/>
            <person name="Peters L."/>
            <person name="Ovchinnikova G."/>
            <person name="Lu M."/>
            <person name="Kyrpides N."/>
            <person name="Mavromatis K."/>
            <person name="Ivanova N."/>
            <person name="Brettin T."/>
            <person name="Detter J.C."/>
            <person name="Han C."/>
            <person name="Larimer F."/>
            <person name="Land M."/>
            <person name="Hauser L."/>
            <person name="Markowitz V."/>
            <person name="Cheng J.-F."/>
            <person name="Hugenholtz P."/>
            <person name="Woyke T."/>
            <person name="Wu D."/>
            <person name="Spring S."/>
            <person name="Schroeder M."/>
            <person name="Kopitz M."/>
            <person name="Brambilla E."/>
            <person name="Klenk H.-P."/>
            <person name="Eisen J.A."/>
        </authorList>
    </citation>
    <scope>NUCLEOTIDE SEQUENCE</scope>
    <source>
        <strain evidence="1">DSM 3403</strain>
    </source>
</reference>
<dbReference type="Pfam" id="PF13692">
    <property type="entry name" value="Glyco_trans_1_4"/>
    <property type="match status" value="1"/>
</dbReference>
<dbReference type="eggNOG" id="COG0438">
    <property type="taxonomic scope" value="Bacteria"/>
</dbReference>
<name>H8KSA1_SOLCM</name>
<dbReference type="SUPFAM" id="SSF53756">
    <property type="entry name" value="UDP-Glycosyltransferase/glycogen phosphorylase"/>
    <property type="match status" value="1"/>
</dbReference>
<dbReference type="Gene3D" id="3.40.50.2000">
    <property type="entry name" value="Glycogen Phosphorylase B"/>
    <property type="match status" value="1"/>
</dbReference>
<sequence>MISFLQPLIPHYRQDFFHNLNKRCPIQVYCYEDQNEIASNNFHGSSVSHTKIKSLSWKGFLVFNPFTLLKEKSSIMVLMLHFGHLTTWFLLFTKLLHRKKIILWGHGISVKRYIKEEKKPDFLLKLMISLADGVWFYTEAELKIWKQTFPELNAIALGNTISGIEDILSLNDQNKIVLKEKYKIKQNIIFIFCARFNTPHRRLDLLLEIIERSDKAKYGFIIIGDGKLKPDFGAYSNVYDFGSIYDTQVKNELFIISDIYLQPGWVGLSIVEGMAYGKPVFTFRRTQDILQCVEYSYIIENFNGRMFSSVDEFNEGVESLDSQEIKRMGANAKQFVSTQLRMDLMVGNAASSLIHFHN</sequence>
<dbReference type="OrthoDB" id="9787293at2"/>
<proteinExistence type="predicted"/>
<organism evidence="1 2">
    <name type="scientific">Solitalea canadensis (strain ATCC 29591 / DSM 3403 / JCM 21819 / LMG 8368 / NBRC 15130 / NCIMB 12057 / USAM 9D)</name>
    <name type="common">Flexibacter canadensis</name>
    <dbReference type="NCBI Taxonomy" id="929556"/>
    <lineage>
        <taxon>Bacteria</taxon>
        <taxon>Pseudomonadati</taxon>
        <taxon>Bacteroidota</taxon>
        <taxon>Sphingobacteriia</taxon>
        <taxon>Sphingobacteriales</taxon>
        <taxon>Sphingobacteriaceae</taxon>
        <taxon>Solitalea</taxon>
    </lineage>
</organism>
<accession>H8KSA1</accession>
<keyword evidence="1" id="KW-0808">Transferase</keyword>
<keyword evidence="2" id="KW-1185">Reference proteome</keyword>
<protein>
    <submittedName>
        <fullName evidence="1">Glycosyltransferase</fullName>
    </submittedName>
</protein>
<dbReference type="KEGG" id="scn:Solca_2990"/>